<dbReference type="STRING" id="1246626.BleG1_3160"/>
<feature type="transmembrane region" description="Helical" evidence="1">
    <location>
        <begin position="5"/>
        <end position="23"/>
    </location>
</feature>
<evidence type="ECO:0000256" key="1">
    <source>
        <dbReference type="SAM" id="Phobius"/>
    </source>
</evidence>
<feature type="transmembrane region" description="Helical" evidence="1">
    <location>
        <begin position="29"/>
        <end position="47"/>
    </location>
</feature>
<keyword evidence="1" id="KW-1133">Transmembrane helix</keyword>
<dbReference type="InterPro" id="IPR025426">
    <property type="entry name" value="DUF4305"/>
</dbReference>
<dbReference type="KEGG" id="ble:BleG1_3160"/>
<keyword evidence="1" id="KW-0812">Transmembrane</keyword>
<proteinExistence type="predicted"/>
<dbReference type="EMBL" id="CP003923">
    <property type="protein sequence ID" value="AIC95724.1"/>
    <property type="molecule type" value="Genomic_DNA"/>
</dbReference>
<name>A0A060M6J9_9BACI</name>
<dbReference type="Pfam" id="PF14146">
    <property type="entry name" value="DUF4305"/>
    <property type="match status" value="1"/>
</dbReference>
<dbReference type="RefSeq" id="WP_124742477.1">
    <property type="nucleotide sequence ID" value="NZ_CP003923.1"/>
</dbReference>
<reference evidence="2 3" key="1">
    <citation type="journal article" date="2014" name="Gene">
        <title>A comparative genomic analysis of the alkalitolerant soil bacterium Bacillus lehensis G1.</title>
        <authorList>
            <person name="Noor Y.M."/>
            <person name="Samsulrizal N.H."/>
            <person name="Jema'on N.A."/>
            <person name="Low K.O."/>
            <person name="Ramli A.N."/>
            <person name="Alias N.I."/>
            <person name="Damis S.I."/>
            <person name="Fuzi S.F."/>
            <person name="Isa M.N."/>
            <person name="Murad A.M."/>
            <person name="Raih M.F."/>
            <person name="Bakar F.D."/>
            <person name="Najimudin N."/>
            <person name="Mahadi N.M."/>
            <person name="Illias R.M."/>
        </authorList>
    </citation>
    <scope>NUCLEOTIDE SEQUENCE [LARGE SCALE GENOMIC DNA]</scope>
    <source>
        <strain evidence="2 3">G1</strain>
    </source>
</reference>
<keyword evidence="3" id="KW-1185">Reference proteome</keyword>
<dbReference type="AlphaFoldDB" id="A0A060M6J9"/>
<evidence type="ECO:0008006" key="4">
    <source>
        <dbReference type="Google" id="ProtNLM"/>
    </source>
</evidence>
<gene>
    <name evidence="2" type="ORF">BleG1_3160</name>
</gene>
<evidence type="ECO:0000313" key="2">
    <source>
        <dbReference type="EMBL" id="AIC95724.1"/>
    </source>
</evidence>
<evidence type="ECO:0000313" key="3">
    <source>
        <dbReference type="Proteomes" id="UP000027142"/>
    </source>
</evidence>
<organism evidence="2 3">
    <name type="scientific">Shouchella lehensis G1</name>
    <dbReference type="NCBI Taxonomy" id="1246626"/>
    <lineage>
        <taxon>Bacteria</taxon>
        <taxon>Bacillati</taxon>
        <taxon>Bacillota</taxon>
        <taxon>Bacilli</taxon>
        <taxon>Bacillales</taxon>
        <taxon>Bacillaceae</taxon>
        <taxon>Shouchella</taxon>
    </lineage>
</organism>
<accession>A0A060M6J9</accession>
<dbReference type="HOGENOM" id="CLU_2987033_0_0_9"/>
<protein>
    <recommendedName>
        <fullName evidence="4">DUF4305 domain-containing protein</fullName>
    </recommendedName>
</protein>
<dbReference type="eggNOG" id="ENOG50301YE">
    <property type="taxonomic scope" value="Bacteria"/>
</dbReference>
<sequence length="57" mass="6761">MRFYGFFYILLAFLFVYLTYIQVEANGWGIFPVILAFVAAVDFYLGWQALRRPTKDK</sequence>
<dbReference type="PATRIC" id="fig|1246626.3.peg.3151"/>
<dbReference type="OrthoDB" id="2894784at2"/>
<dbReference type="Proteomes" id="UP000027142">
    <property type="component" value="Chromosome"/>
</dbReference>
<keyword evidence="1" id="KW-0472">Membrane</keyword>